<comment type="caution">
    <text evidence="2">The sequence shown here is derived from an EMBL/GenBank/DDBJ whole genome shotgun (WGS) entry which is preliminary data.</text>
</comment>
<dbReference type="InterPro" id="IPR051797">
    <property type="entry name" value="TrmB-like"/>
</dbReference>
<evidence type="ECO:0000313" key="2">
    <source>
        <dbReference type="EMBL" id="OGF25285.1"/>
    </source>
</evidence>
<dbReference type="InterPro" id="IPR036390">
    <property type="entry name" value="WH_DNA-bd_sf"/>
</dbReference>
<dbReference type="Gene3D" id="1.10.10.10">
    <property type="entry name" value="Winged helix-like DNA-binding domain superfamily/Winged helix DNA-binding domain"/>
    <property type="match status" value="1"/>
</dbReference>
<dbReference type="SUPFAM" id="SSF46785">
    <property type="entry name" value="Winged helix' DNA-binding domain"/>
    <property type="match status" value="1"/>
</dbReference>
<proteinExistence type="predicted"/>
<gene>
    <name evidence="2" type="ORF">A2227_07865</name>
</gene>
<dbReference type="InterPro" id="IPR002831">
    <property type="entry name" value="Tscrpt_reg_TrmB_N"/>
</dbReference>
<dbReference type="PANTHER" id="PTHR34293">
    <property type="entry name" value="HTH-TYPE TRANSCRIPTIONAL REGULATOR TRMBL2"/>
    <property type="match status" value="1"/>
</dbReference>
<dbReference type="Pfam" id="PF01978">
    <property type="entry name" value="TrmB"/>
    <property type="match status" value="1"/>
</dbReference>
<dbReference type="InterPro" id="IPR036388">
    <property type="entry name" value="WH-like_DNA-bd_sf"/>
</dbReference>
<sequence>MDNKLFKVLTNLGLSENEAKVYLSSLSLGQTTILKIAKAGDLKRPTVYSIAESLIAKGLMRIEQKGWKMYYVAENPAKLEKILEQKRQVLKKSLPDFTALYNMEGDGGIIKYFEGIEAVKNIHEELLAEMKVREDYFVISDSAKWMSSDRKWFEGFVKRRAKMRLNNKLLLQDSEIAREYKKQEKANNMEIRILKNEAILSASLTITPHKLLIHHVVPPIMVMVIENKNIIRLHREMFGIMWDSIG</sequence>
<evidence type="ECO:0000313" key="3">
    <source>
        <dbReference type="Proteomes" id="UP000178367"/>
    </source>
</evidence>
<protein>
    <recommendedName>
        <fullName evidence="1">Transcription regulator TrmB N-terminal domain-containing protein</fullName>
    </recommendedName>
</protein>
<name>A0A1F5SF24_9BACT</name>
<accession>A0A1F5SF24</accession>
<feature type="domain" description="Transcription regulator TrmB N-terminal" evidence="1">
    <location>
        <begin position="9"/>
        <end position="74"/>
    </location>
</feature>
<dbReference type="STRING" id="1797994.A2227_07865"/>
<dbReference type="PANTHER" id="PTHR34293:SF1">
    <property type="entry name" value="HTH-TYPE TRANSCRIPTIONAL REGULATOR TRMBL2"/>
    <property type="match status" value="1"/>
</dbReference>
<reference evidence="2 3" key="1">
    <citation type="journal article" date="2016" name="Nat. Commun.">
        <title>Thousands of microbial genomes shed light on interconnected biogeochemical processes in an aquifer system.</title>
        <authorList>
            <person name="Anantharaman K."/>
            <person name="Brown C.T."/>
            <person name="Hug L.A."/>
            <person name="Sharon I."/>
            <person name="Castelle C.J."/>
            <person name="Probst A.J."/>
            <person name="Thomas B.C."/>
            <person name="Singh A."/>
            <person name="Wilkins M.J."/>
            <person name="Karaoz U."/>
            <person name="Brodie E.L."/>
            <person name="Williams K.H."/>
            <person name="Hubbard S.S."/>
            <person name="Banfield J.F."/>
        </authorList>
    </citation>
    <scope>NUCLEOTIDE SEQUENCE [LARGE SCALE GENOMIC DNA]</scope>
</reference>
<organism evidence="2 3">
    <name type="scientific">Candidatus Falkowbacteria bacterium RIFOXYA2_FULL_47_19</name>
    <dbReference type="NCBI Taxonomy" id="1797994"/>
    <lineage>
        <taxon>Bacteria</taxon>
        <taxon>Candidatus Falkowiibacteriota</taxon>
    </lineage>
</organism>
<dbReference type="Proteomes" id="UP000178367">
    <property type="component" value="Unassembled WGS sequence"/>
</dbReference>
<dbReference type="EMBL" id="MFGB01000022">
    <property type="protein sequence ID" value="OGF25285.1"/>
    <property type="molecule type" value="Genomic_DNA"/>
</dbReference>
<evidence type="ECO:0000259" key="1">
    <source>
        <dbReference type="Pfam" id="PF01978"/>
    </source>
</evidence>
<dbReference type="AlphaFoldDB" id="A0A1F5SF24"/>